<keyword evidence="2" id="KW-1185">Reference proteome</keyword>
<dbReference type="Proteomes" id="UP001056120">
    <property type="component" value="Linkage Group LG26"/>
</dbReference>
<sequence>MVRYGLRPLRAFLPGTGARIVALVGGLCTKGPGSIVFKDLSARFVHVKIWTRMQHHILGRQFSFIRNLQSR</sequence>
<accession>A0ACB8ZBU1</accession>
<evidence type="ECO:0000313" key="1">
    <source>
        <dbReference type="EMBL" id="KAI3695067.1"/>
    </source>
</evidence>
<reference evidence="1 2" key="2">
    <citation type="journal article" date="2022" name="Mol. Ecol. Resour.">
        <title>The genomes of chicory, endive, great burdock and yacon provide insights into Asteraceae paleo-polyploidization history and plant inulin production.</title>
        <authorList>
            <person name="Fan W."/>
            <person name="Wang S."/>
            <person name="Wang H."/>
            <person name="Wang A."/>
            <person name="Jiang F."/>
            <person name="Liu H."/>
            <person name="Zhao H."/>
            <person name="Xu D."/>
            <person name="Zhang Y."/>
        </authorList>
    </citation>
    <scope>NUCLEOTIDE SEQUENCE [LARGE SCALE GENOMIC DNA]</scope>
    <source>
        <strain evidence="2">cv. Yunnan</strain>
        <tissue evidence="1">Leaves</tissue>
    </source>
</reference>
<name>A0ACB8ZBU1_9ASTR</name>
<organism evidence="1 2">
    <name type="scientific">Smallanthus sonchifolius</name>
    <dbReference type="NCBI Taxonomy" id="185202"/>
    <lineage>
        <taxon>Eukaryota</taxon>
        <taxon>Viridiplantae</taxon>
        <taxon>Streptophyta</taxon>
        <taxon>Embryophyta</taxon>
        <taxon>Tracheophyta</taxon>
        <taxon>Spermatophyta</taxon>
        <taxon>Magnoliopsida</taxon>
        <taxon>eudicotyledons</taxon>
        <taxon>Gunneridae</taxon>
        <taxon>Pentapetalae</taxon>
        <taxon>asterids</taxon>
        <taxon>campanulids</taxon>
        <taxon>Asterales</taxon>
        <taxon>Asteraceae</taxon>
        <taxon>Asteroideae</taxon>
        <taxon>Heliantheae alliance</taxon>
        <taxon>Millerieae</taxon>
        <taxon>Smallanthus</taxon>
    </lineage>
</organism>
<gene>
    <name evidence="1" type="ORF">L1987_78055</name>
</gene>
<evidence type="ECO:0000313" key="2">
    <source>
        <dbReference type="Proteomes" id="UP001056120"/>
    </source>
</evidence>
<comment type="caution">
    <text evidence="1">The sequence shown here is derived from an EMBL/GenBank/DDBJ whole genome shotgun (WGS) entry which is preliminary data.</text>
</comment>
<reference evidence="2" key="1">
    <citation type="journal article" date="2022" name="Mol. Ecol. Resour.">
        <title>The genomes of chicory, endive, great burdock and yacon provide insights into Asteraceae palaeo-polyploidization history and plant inulin production.</title>
        <authorList>
            <person name="Fan W."/>
            <person name="Wang S."/>
            <person name="Wang H."/>
            <person name="Wang A."/>
            <person name="Jiang F."/>
            <person name="Liu H."/>
            <person name="Zhao H."/>
            <person name="Xu D."/>
            <person name="Zhang Y."/>
        </authorList>
    </citation>
    <scope>NUCLEOTIDE SEQUENCE [LARGE SCALE GENOMIC DNA]</scope>
    <source>
        <strain evidence="2">cv. Yunnan</strain>
    </source>
</reference>
<proteinExistence type="predicted"/>
<protein>
    <submittedName>
        <fullName evidence="1">Uncharacterized protein</fullName>
    </submittedName>
</protein>
<dbReference type="EMBL" id="CM042043">
    <property type="protein sequence ID" value="KAI3695067.1"/>
    <property type="molecule type" value="Genomic_DNA"/>
</dbReference>